<sequence length="104" mass="12047">MKNTSLHVSVPRPVQFSTNQDVLVLLLEISQSLAKITNRQMDAWNILSCAPEDRVLTGLHIPSTYLSSKLIPEFRWFIRTCFETPVVSFWSCSGLRLFRVHRDR</sequence>
<reference evidence="1 2" key="1">
    <citation type="submission" date="2021-06" db="EMBL/GenBank/DDBJ databases">
        <authorList>
            <person name="Palmer J.M."/>
        </authorList>
    </citation>
    <scope>NUCLEOTIDE SEQUENCE [LARGE SCALE GENOMIC DNA]</scope>
    <source>
        <strain evidence="2">if_2019</strain>
        <tissue evidence="1">Muscle</tissue>
    </source>
</reference>
<proteinExistence type="predicted"/>
<gene>
    <name evidence="1" type="ORF">ILYODFUR_032495</name>
</gene>
<name>A0ABV0TZL6_9TELE</name>
<protein>
    <submittedName>
        <fullName evidence="1">Uncharacterized protein</fullName>
    </submittedName>
</protein>
<evidence type="ECO:0000313" key="1">
    <source>
        <dbReference type="EMBL" id="MEQ2238368.1"/>
    </source>
</evidence>
<dbReference type="EMBL" id="JAHRIQ010051636">
    <property type="protein sequence ID" value="MEQ2238368.1"/>
    <property type="molecule type" value="Genomic_DNA"/>
</dbReference>
<accession>A0ABV0TZL6</accession>
<dbReference type="Proteomes" id="UP001482620">
    <property type="component" value="Unassembled WGS sequence"/>
</dbReference>
<keyword evidence="2" id="KW-1185">Reference proteome</keyword>
<evidence type="ECO:0000313" key="2">
    <source>
        <dbReference type="Proteomes" id="UP001482620"/>
    </source>
</evidence>
<comment type="caution">
    <text evidence="1">The sequence shown here is derived from an EMBL/GenBank/DDBJ whole genome shotgun (WGS) entry which is preliminary data.</text>
</comment>
<organism evidence="1 2">
    <name type="scientific">Ilyodon furcidens</name>
    <name type="common">goldbreast splitfin</name>
    <dbReference type="NCBI Taxonomy" id="33524"/>
    <lineage>
        <taxon>Eukaryota</taxon>
        <taxon>Metazoa</taxon>
        <taxon>Chordata</taxon>
        <taxon>Craniata</taxon>
        <taxon>Vertebrata</taxon>
        <taxon>Euteleostomi</taxon>
        <taxon>Actinopterygii</taxon>
        <taxon>Neopterygii</taxon>
        <taxon>Teleostei</taxon>
        <taxon>Neoteleostei</taxon>
        <taxon>Acanthomorphata</taxon>
        <taxon>Ovalentaria</taxon>
        <taxon>Atherinomorphae</taxon>
        <taxon>Cyprinodontiformes</taxon>
        <taxon>Goodeidae</taxon>
        <taxon>Ilyodon</taxon>
    </lineage>
</organism>